<evidence type="ECO:0000256" key="1">
    <source>
        <dbReference type="ARBA" id="ARBA00008270"/>
    </source>
</evidence>
<dbReference type="PIRSF" id="PIRSF016184">
    <property type="entry name" value="PhzC_PhzF"/>
    <property type="match status" value="1"/>
</dbReference>
<sequence>MTLAVTIVHACRRAGRGGSPTAVVDEASLTDAERRAVPVAAGTSHAVFLGTGSDGAVSLRFFTAAGELPACGHGTVAALAVLADRADTRAYETVLRSGDRTFLGRATRSAGCYEATFDPGPVELRSPTPTERAAVLSALGIRADAPCRVASVGRPRLLVQVPDRAALAELVPDLTRLREACERLGLLGCYVFSTPDGDGRAAARMFAPSIGVPEDIANANSTACLAAHLAEHRGSALAVDMGDALGQPSTVIATARTGRNGTLVRVGGTAGITGRLALG</sequence>
<keyword evidence="4" id="KW-1185">Reference proteome</keyword>
<dbReference type="RefSeq" id="WP_313720024.1">
    <property type="nucleotide sequence ID" value="NZ_CP134876.1"/>
</dbReference>
<proteinExistence type="inferred from homology"/>
<dbReference type="Gene3D" id="3.10.310.10">
    <property type="entry name" value="Diaminopimelate Epimerase, Chain A, domain 1"/>
    <property type="match status" value="2"/>
</dbReference>
<dbReference type="Pfam" id="PF02567">
    <property type="entry name" value="PhzC-PhzF"/>
    <property type="match status" value="1"/>
</dbReference>
<dbReference type="PANTHER" id="PTHR13774">
    <property type="entry name" value="PHENAZINE BIOSYNTHESIS PROTEIN"/>
    <property type="match status" value="1"/>
</dbReference>
<keyword evidence="2 3" id="KW-0413">Isomerase</keyword>
<dbReference type="EMBL" id="CP134876">
    <property type="protein sequence ID" value="WNM38388.1"/>
    <property type="molecule type" value="Genomic_DNA"/>
</dbReference>
<reference evidence="3 4" key="1">
    <citation type="submission" date="2023-09" db="EMBL/GenBank/DDBJ databases">
        <title>Micromonospora halotolerans DSM 45598 genome sequence.</title>
        <authorList>
            <person name="Mo P."/>
        </authorList>
    </citation>
    <scope>NUCLEOTIDE SEQUENCE [LARGE SCALE GENOMIC DNA]</scope>
    <source>
        <strain evidence="3 4">DSM 45598</strain>
    </source>
</reference>
<accession>A0ABY9ZT35</accession>
<evidence type="ECO:0000256" key="2">
    <source>
        <dbReference type="ARBA" id="ARBA00023235"/>
    </source>
</evidence>
<name>A0ABY9ZT35_9ACTN</name>
<dbReference type="GO" id="GO:0016853">
    <property type="term" value="F:isomerase activity"/>
    <property type="evidence" value="ECO:0007669"/>
    <property type="project" value="UniProtKB-KW"/>
</dbReference>
<protein>
    <submittedName>
        <fullName evidence="3">PhzF family phenazine biosynthesis isomerase</fullName>
    </submittedName>
</protein>
<comment type="similarity">
    <text evidence="1">Belongs to the PhzF family.</text>
</comment>
<dbReference type="InterPro" id="IPR003719">
    <property type="entry name" value="Phenazine_PhzF-like"/>
</dbReference>
<organism evidence="3 4">
    <name type="scientific">Micromonospora halotolerans</name>
    <dbReference type="NCBI Taxonomy" id="709879"/>
    <lineage>
        <taxon>Bacteria</taxon>
        <taxon>Bacillati</taxon>
        <taxon>Actinomycetota</taxon>
        <taxon>Actinomycetes</taxon>
        <taxon>Micromonosporales</taxon>
        <taxon>Micromonosporaceae</taxon>
        <taxon>Micromonospora</taxon>
    </lineage>
</organism>
<gene>
    <name evidence="3" type="ORF">RMN56_25115</name>
</gene>
<evidence type="ECO:0000313" key="4">
    <source>
        <dbReference type="Proteomes" id="UP001303001"/>
    </source>
</evidence>
<dbReference type="SUPFAM" id="SSF54506">
    <property type="entry name" value="Diaminopimelate epimerase-like"/>
    <property type="match status" value="1"/>
</dbReference>
<dbReference type="NCBIfam" id="TIGR00654">
    <property type="entry name" value="PhzF_family"/>
    <property type="match status" value="1"/>
</dbReference>
<dbReference type="Proteomes" id="UP001303001">
    <property type="component" value="Chromosome"/>
</dbReference>
<dbReference type="PANTHER" id="PTHR13774:SF39">
    <property type="entry name" value="BIOSYNTHESIS PROTEIN, PUTATIVE-RELATED"/>
    <property type="match status" value="1"/>
</dbReference>
<evidence type="ECO:0000313" key="3">
    <source>
        <dbReference type="EMBL" id="WNM38388.1"/>
    </source>
</evidence>